<protein>
    <submittedName>
        <fullName evidence="1">McrC family protein</fullName>
    </submittedName>
</protein>
<dbReference type="EMBL" id="JAJADQ010000015">
    <property type="protein sequence ID" value="MCB2380322.1"/>
    <property type="molecule type" value="Genomic_DNA"/>
</dbReference>
<evidence type="ECO:0000313" key="2">
    <source>
        <dbReference type="Proteomes" id="UP001165297"/>
    </source>
</evidence>
<proteinExistence type="predicted"/>
<evidence type="ECO:0000313" key="1">
    <source>
        <dbReference type="EMBL" id="MCB2380322.1"/>
    </source>
</evidence>
<accession>A0ABS8AKW8</accession>
<comment type="caution">
    <text evidence="1">The sequence shown here is derived from an EMBL/GenBank/DDBJ whole genome shotgun (WGS) entry which is preliminary data.</text>
</comment>
<dbReference type="PANTHER" id="PTHR38733:SF1">
    <property type="entry name" value="TYPE IV METHYL-DIRECTED RESTRICTION ENZYME ECOKMCRBC"/>
    <property type="match status" value="1"/>
</dbReference>
<dbReference type="PANTHER" id="PTHR38733">
    <property type="entry name" value="PROTEIN MCRC"/>
    <property type="match status" value="1"/>
</dbReference>
<gene>
    <name evidence="1" type="ORF">LGH70_22210</name>
</gene>
<organism evidence="1 2">
    <name type="scientific">Hymenobacter nitidus</name>
    <dbReference type="NCBI Taxonomy" id="2880929"/>
    <lineage>
        <taxon>Bacteria</taxon>
        <taxon>Pseudomonadati</taxon>
        <taxon>Bacteroidota</taxon>
        <taxon>Cytophagia</taxon>
        <taxon>Cytophagales</taxon>
        <taxon>Hymenobacteraceae</taxon>
        <taxon>Hymenobacter</taxon>
    </lineage>
</organism>
<dbReference type="InterPro" id="IPR019292">
    <property type="entry name" value="McrC"/>
</dbReference>
<keyword evidence="2" id="KW-1185">Reference proteome</keyword>
<name>A0ABS8AKW8_9BACT</name>
<dbReference type="Proteomes" id="UP001165297">
    <property type="component" value="Unassembled WGS sequence"/>
</dbReference>
<dbReference type="Pfam" id="PF10117">
    <property type="entry name" value="McrBC"/>
    <property type="match status" value="1"/>
</dbReference>
<sequence length="435" mass="48190">MPEVPRLVQVSEHSRVPLNRGELLDLQTGSLLLSPHVIGSGYIRVQADKDQIVIHAGPYIGLIPLNDYVTLEIVPRVPITNLVRILAASGRAPQRLPESLHTYATQAVPVGQIRDELANALIRQVQLIGASGLHYIYETRKEDTSFPRGRILLNETITRLLAKGKRYLISTARFERNIDTSPNQLLKLALLVLAGTYQTGNKNGLVNKQLGAIRDSLAVFSGVTTLATHNLRLSTVFRKLPPTREYYQPALELAQLILGTRGLDFDSTEGSVPLPSMLWKMDDIFEDYVRWGLRQHLLEALTKYEVADGNVDQQQGGGGKRLFVNGPDSRMANPDIVIMEVDRHALRRPVAVFDVKYKPKKPERDDLNQILAYALSYQVPVVGIISLAETGKPSKLTFMGETGMAKVYHYALQLGNSDLASEEAALTEAVFSLLA</sequence>
<reference evidence="1" key="1">
    <citation type="submission" date="2021-10" db="EMBL/GenBank/DDBJ databases">
        <authorList>
            <person name="Dean J.D."/>
            <person name="Kim M.K."/>
            <person name="Newey C.N."/>
            <person name="Stoker T.S."/>
            <person name="Thompson D.W."/>
            <person name="Grose J.H."/>
        </authorList>
    </citation>
    <scope>NUCLEOTIDE SEQUENCE</scope>
    <source>
        <strain evidence="1">BT635</strain>
    </source>
</reference>